<keyword evidence="3" id="KW-1003">Cell membrane</keyword>
<keyword evidence="2" id="KW-0813">Transport</keyword>
<dbReference type="PANTHER" id="PTHR34702">
    <property type="entry name" value="NA(+)/H(+) ANTIPORTER SUBUNIT F1"/>
    <property type="match status" value="1"/>
</dbReference>
<dbReference type="AlphaFoldDB" id="A0A7C4HBP1"/>
<evidence type="ECO:0000256" key="2">
    <source>
        <dbReference type="ARBA" id="ARBA00022448"/>
    </source>
</evidence>
<accession>A0A7C4HBP1</accession>
<protein>
    <submittedName>
        <fullName evidence="8">pH regulation protein F</fullName>
    </submittedName>
</protein>
<feature type="transmembrane region" description="Helical" evidence="7">
    <location>
        <begin position="66"/>
        <end position="85"/>
    </location>
</feature>
<evidence type="ECO:0000256" key="1">
    <source>
        <dbReference type="ARBA" id="ARBA00004651"/>
    </source>
</evidence>
<dbReference type="GO" id="GO:0005886">
    <property type="term" value="C:plasma membrane"/>
    <property type="evidence" value="ECO:0007669"/>
    <property type="project" value="UniProtKB-SubCell"/>
</dbReference>
<dbReference type="PANTHER" id="PTHR34702:SF1">
    <property type="entry name" value="NA(+)_H(+) ANTIPORTER SUBUNIT F"/>
    <property type="match status" value="1"/>
</dbReference>
<feature type="transmembrane region" description="Helical" evidence="7">
    <location>
        <begin position="6"/>
        <end position="27"/>
    </location>
</feature>
<dbReference type="GO" id="GO:0015385">
    <property type="term" value="F:sodium:proton antiporter activity"/>
    <property type="evidence" value="ECO:0007669"/>
    <property type="project" value="TreeGrafter"/>
</dbReference>
<name>A0A7C4HBP1_STAMA</name>
<comment type="caution">
    <text evidence="8">The sequence shown here is derived from an EMBL/GenBank/DDBJ whole genome shotgun (WGS) entry which is preliminary data.</text>
</comment>
<evidence type="ECO:0000256" key="7">
    <source>
        <dbReference type="SAM" id="Phobius"/>
    </source>
</evidence>
<sequence>MSLLENIFMNAVLILMPIYLTSFVIYVIRAVKGPTISDVVLAIDCLSYDLAVFLAVLSIYFKSVFLVSSAIMLALWAYLLDIYIAKHLVSKEVGA</sequence>
<comment type="subcellular location">
    <subcellularLocation>
        <location evidence="1">Cell membrane</location>
        <topology evidence="1">Multi-pass membrane protein</topology>
    </subcellularLocation>
</comment>
<keyword evidence="6 7" id="KW-0472">Membrane</keyword>
<dbReference type="InterPro" id="IPR007208">
    <property type="entry name" value="MrpF/PhaF-like"/>
</dbReference>
<keyword evidence="4 7" id="KW-0812">Transmembrane</keyword>
<feature type="transmembrane region" description="Helical" evidence="7">
    <location>
        <begin position="39"/>
        <end position="60"/>
    </location>
</feature>
<evidence type="ECO:0000256" key="5">
    <source>
        <dbReference type="ARBA" id="ARBA00022989"/>
    </source>
</evidence>
<proteinExistence type="predicted"/>
<evidence type="ECO:0000256" key="4">
    <source>
        <dbReference type="ARBA" id="ARBA00022692"/>
    </source>
</evidence>
<reference evidence="8" key="1">
    <citation type="journal article" date="2020" name="mSystems">
        <title>Genome- and Community-Level Interaction Insights into Carbon Utilization and Element Cycling Functions of Hydrothermarchaeota in Hydrothermal Sediment.</title>
        <authorList>
            <person name="Zhou Z."/>
            <person name="Liu Y."/>
            <person name="Xu W."/>
            <person name="Pan J."/>
            <person name="Luo Z.H."/>
            <person name="Li M."/>
        </authorList>
    </citation>
    <scope>NUCLEOTIDE SEQUENCE [LARGE SCALE GENOMIC DNA]</scope>
    <source>
        <strain evidence="8">SpSt-642</strain>
    </source>
</reference>
<organism evidence="8">
    <name type="scientific">Staphylothermus marinus</name>
    <dbReference type="NCBI Taxonomy" id="2280"/>
    <lineage>
        <taxon>Archaea</taxon>
        <taxon>Thermoproteota</taxon>
        <taxon>Thermoprotei</taxon>
        <taxon>Desulfurococcales</taxon>
        <taxon>Desulfurococcaceae</taxon>
        <taxon>Staphylothermus</taxon>
    </lineage>
</organism>
<evidence type="ECO:0000313" key="8">
    <source>
        <dbReference type="EMBL" id="HGM58729.1"/>
    </source>
</evidence>
<dbReference type="EMBL" id="DTBJ01000029">
    <property type="protein sequence ID" value="HGM58729.1"/>
    <property type="molecule type" value="Genomic_DNA"/>
</dbReference>
<keyword evidence="5 7" id="KW-1133">Transmembrane helix</keyword>
<dbReference type="Pfam" id="PF04066">
    <property type="entry name" value="MrpF_PhaF"/>
    <property type="match status" value="1"/>
</dbReference>
<evidence type="ECO:0000256" key="3">
    <source>
        <dbReference type="ARBA" id="ARBA00022475"/>
    </source>
</evidence>
<evidence type="ECO:0000256" key="6">
    <source>
        <dbReference type="ARBA" id="ARBA00023136"/>
    </source>
</evidence>
<gene>
    <name evidence="8" type="ORF">ENU14_03985</name>
</gene>